<dbReference type="InterPro" id="IPR050937">
    <property type="entry name" value="TEC1_TEAD_TF"/>
</dbReference>
<feature type="region of interest" description="Disordered" evidence="7">
    <location>
        <begin position="1"/>
        <end position="69"/>
    </location>
</feature>
<comment type="subcellular location">
    <subcellularLocation>
        <location evidence="1">Nucleus</location>
    </subcellularLocation>
</comment>
<dbReference type="PANTHER" id="PTHR11834">
    <property type="entry name" value="TRANSCRIPTIONAL ENHANCER FACTOR TEF RELATED"/>
    <property type="match status" value="1"/>
</dbReference>
<gene>
    <name evidence="9" type="ORF">ACRE_037230</name>
</gene>
<dbReference type="SMART" id="SM00426">
    <property type="entry name" value="TEA"/>
    <property type="match status" value="1"/>
</dbReference>
<dbReference type="GO" id="GO:0005634">
    <property type="term" value="C:nucleus"/>
    <property type="evidence" value="ECO:0007669"/>
    <property type="project" value="UniProtKB-SubCell"/>
</dbReference>
<evidence type="ECO:0000256" key="2">
    <source>
        <dbReference type="ARBA" id="ARBA00008421"/>
    </source>
</evidence>
<dbReference type="InterPro" id="IPR038096">
    <property type="entry name" value="TEA/ATTS_sf"/>
</dbReference>
<evidence type="ECO:0000256" key="1">
    <source>
        <dbReference type="ARBA" id="ARBA00004123"/>
    </source>
</evidence>
<accession>A0A086T850</accession>
<dbReference type="GO" id="GO:0000981">
    <property type="term" value="F:DNA-binding transcription factor activity, RNA polymerase II-specific"/>
    <property type="evidence" value="ECO:0007669"/>
    <property type="project" value="TreeGrafter"/>
</dbReference>
<keyword evidence="5" id="KW-0539">Nucleus</keyword>
<proteinExistence type="inferred from homology"/>
<name>A0A086T850_HAPC1</name>
<dbReference type="HOGENOM" id="CLU_009126_0_0_1"/>
<keyword evidence="10" id="KW-1185">Reference proteome</keyword>
<feature type="compositionally biased region" description="Low complexity" evidence="7">
    <location>
        <begin position="865"/>
        <end position="889"/>
    </location>
</feature>
<evidence type="ECO:0000259" key="8">
    <source>
        <dbReference type="PROSITE" id="PS51088"/>
    </source>
</evidence>
<reference evidence="10" key="1">
    <citation type="journal article" date="2014" name="Genome Announc.">
        <title>Genome sequence and annotation of Acremonium chrysogenum, producer of the beta-lactam antibiotic cephalosporin C.</title>
        <authorList>
            <person name="Terfehr D."/>
            <person name="Dahlmann T.A."/>
            <person name="Specht T."/>
            <person name="Zadra I."/>
            <person name="Kuernsteiner H."/>
            <person name="Kueck U."/>
        </authorList>
    </citation>
    <scope>NUCLEOTIDE SEQUENCE [LARGE SCALE GENOMIC DNA]</scope>
    <source>
        <strain evidence="10">ATCC 11550 / CBS 779.69 / DSM 880 / IAM 14645 / JCM 23072 / IMI 49137</strain>
    </source>
</reference>
<dbReference type="PROSITE" id="PS51088">
    <property type="entry name" value="TEA_2"/>
    <property type="match status" value="1"/>
</dbReference>
<dbReference type="Proteomes" id="UP000029964">
    <property type="component" value="Unassembled WGS sequence"/>
</dbReference>
<feature type="region of interest" description="Disordered" evidence="7">
    <location>
        <begin position="111"/>
        <end position="133"/>
    </location>
</feature>
<evidence type="ECO:0000256" key="6">
    <source>
        <dbReference type="PROSITE-ProRule" id="PRU00505"/>
    </source>
</evidence>
<evidence type="ECO:0000256" key="4">
    <source>
        <dbReference type="ARBA" id="ARBA00023163"/>
    </source>
</evidence>
<evidence type="ECO:0000256" key="7">
    <source>
        <dbReference type="SAM" id="MobiDB-lite"/>
    </source>
</evidence>
<feature type="DNA-binding region" description="TEA" evidence="6">
    <location>
        <begin position="161"/>
        <end position="254"/>
    </location>
</feature>
<evidence type="ECO:0000256" key="5">
    <source>
        <dbReference type="ARBA" id="ARBA00023242"/>
    </source>
</evidence>
<evidence type="ECO:0000256" key="3">
    <source>
        <dbReference type="ARBA" id="ARBA00023015"/>
    </source>
</evidence>
<feature type="region of interest" description="Disordered" evidence="7">
    <location>
        <begin position="809"/>
        <end position="901"/>
    </location>
</feature>
<dbReference type="PANTHER" id="PTHR11834:SF0">
    <property type="entry name" value="PROTEIN SCALLOPED"/>
    <property type="match status" value="1"/>
</dbReference>
<comment type="similarity">
    <text evidence="2">Belongs to the TEC1 family.</text>
</comment>
<dbReference type="OrthoDB" id="10006572at2759"/>
<dbReference type="STRING" id="857340.A0A086T850"/>
<protein>
    <submittedName>
        <fullName evidence="9">Regulatory protein-like protein</fullName>
    </submittedName>
</protein>
<sequence length="943" mass="104145">MSSSSSQSSLYQPRPVLSSQRFSPAPDYIDTRRSFHGDSRLPLRESTGNVQQQHHHQEPSSAHSSFNGGSLVGCYQTPVTLSPSMQSSIPPPAPIVPSQSFDCLRSLQATTSRQHHHVPPPLPQVPTRYHQRGKPRNSINPLYFWPAFRQYRNRQAHKDTQKDKGGVWRRPELEDAFVDSVLLMPHMGRRKFSMGGKLHGRNMLISEYIFVICVALLGSKEIFRIDNSNDSIEQMGRKQVSSHMQVVKKFFEDLRCFHFLFPSEEKKEPGTTNSDDFYEEEEQESFKSNPVLTALAEGRVPDVRPNYEYFSQLLALQSSITVRPKTVEIFVSSADVKIRDEVAYDANDNPLDPASFPHLGKYMNSSGDDKPNVLGKDVLLHEYTRSLDRSTSACVKTVTRRWQRDAPAMYDSLDLPDRDEDCLLLEMCSTVDLHEHAKFPSGSELTGYVEVSVTQPALQGHRWKCVTRLTRPPELQTDEGRPEMYSNESGIHRRGCADTRHEDCGCHLRPRQDIHVPFPAVEWASILSMAVQYPDVEHQRKKEKRSCGKKPDLERSASSSKRKRSEDEGDAAAWTRREPTGSDLICKVAMYQELWSCAPDSTRWTRQAIIFWRFSTTNQWYKYNPVFRPAGTTWRWLTVNDPMSRYHQQRALVYPSAGGNNMPRDAVMSPTPSVSQHLTATMSENFSQAWDSSGSNVTTHTQVHVAGGGGGGGSNMTTLFDSFPSGLATPPPTASLHGSYSASGSFDAGNGVGGCYMPPTCGGGADGPHGGLPAPSQSYFDAAGQTVNTTFGDVKPLLSGSATNPYLPGAAGGGGTGSLDLSGQFAYDDGQQHQHQHQHQQHQQQNHNGGSNGGLPGWDMGPALDSWTAGSSAGGAPAATPTGPDWGPTAPVPRMTEHHPGMWDPVHWSNHGTPGRGGEGSPRQMKRRRTEVLVDGVPVTAGW</sequence>
<dbReference type="EMBL" id="JPKY01000031">
    <property type="protein sequence ID" value="KFH45532.1"/>
    <property type="molecule type" value="Genomic_DNA"/>
</dbReference>
<dbReference type="GO" id="GO:0005667">
    <property type="term" value="C:transcription regulator complex"/>
    <property type="evidence" value="ECO:0007669"/>
    <property type="project" value="TreeGrafter"/>
</dbReference>
<dbReference type="Gene3D" id="6.10.20.40">
    <property type="entry name" value="TEA/ATTS domain"/>
    <property type="match status" value="1"/>
</dbReference>
<dbReference type="GO" id="GO:0000978">
    <property type="term" value="F:RNA polymerase II cis-regulatory region sequence-specific DNA binding"/>
    <property type="evidence" value="ECO:0007669"/>
    <property type="project" value="TreeGrafter"/>
</dbReference>
<organism evidence="9 10">
    <name type="scientific">Hapsidospora chrysogenum (strain ATCC 11550 / CBS 779.69 / DSM 880 / IAM 14645 / JCM 23072 / IMI 49137)</name>
    <name type="common">Acremonium chrysogenum</name>
    <dbReference type="NCBI Taxonomy" id="857340"/>
    <lineage>
        <taxon>Eukaryota</taxon>
        <taxon>Fungi</taxon>
        <taxon>Dikarya</taxon>
        <taxon>Ascomycota</taxon>
        <taxon>Pezizomycotina</taxon>
        <taxon>Sordariomycetes</taxon>
        <taxon>Hypocreomycetidae</taxon>
        <taxon>Hypocreales</taxon>
        <taxon>Bionectriaceae</taxon>
        <taxon>Hapsidospora</taxon>
    </lineage>
</organism>
<feature type="compositionally biased region" description="Basic and acidic residues" evidence="7">
    <location>
        <begin position="537"/>
        <end position="555"/>
    </location>
</feature>
<evidence type="ECO:0000313" key="9">
    <source>
        <dbReference type="EMBL" id="KFH45532.1"/>
    </source>
</evidence>
<evidence type="ECO:0000313" key="10">
    <source>
        <dbReference type="Proteomes" id="UP000029964"/>
    </source>
</evidence>
<keyword evidence="4" id="KW-0804">Transcription</keyword>
<feature type="compositionally biased region" description="Polar residues" evidence="7">
    <location>
        <begin position="59"/>
        <end position="68"/>
    </location>
</feature>
<feature type="domain" description="TEA" evidence="8">
    <location>
        <begin position="161"/>
        <end position="254"/>
    </location>
</feature>
<feature type="compositionally biased region" description="Basic and acidic residues" evidence="7">
    <location>
        <begin position="29"/>
        <end position="43"/>
    </location>
</feature>
<comment type="caution">
    <text evidence="9">The sequence shown here is derived from an EMBL/GenBank/DDBJ whole genome shotgun (WGS) entry which is preliminary data.</text>
</comment>
<dbReference type="InterPro" id="IPR000818">
    <property type="entry name" value="TEA/ATTS_dom"/>
</dbReference>
<dbReference type="Pfam" id="PF01285">
    <property type="entry name" value="TEA"/>
    <property type="match status" value="1"/>
</dbReference>
<dbReference type="AlphaFoldDB" id="A0A086T850"/>
<keyword evidence="3" id="KW-0805">Transcription regulation</keyword>
<feature type="region of interest" description="Disordered" evidence="7">
    <location>
        <begin position="537"/>
        <end position="575"/>
    </location>
</feature>